<dbReference type="GO" id="GO:0000166">
    <property type="term" value="F:nucleotide binding"/>
    <property type="evidence" value="ECO:0007669"/>
    <property type="project" value="InterPro"/>
</dbReference>
<dbReference type="EC" id="1.1.1.18" evidence="5"/>
<evidence type="ECO:0000259" key="3">
    <source>
        <dbReference type="Pfam" id="PF01408"/>
    </source>
</evidence>
<accession>A0A0M2NJF5</accession>
<dbReference type="GO" id="GO:0050112">
    <property type="term" value="F:inositol 2-dehydrogenase (NAD+) activity"/>
    <property type="evidence" value="ECO:0007669"/>
    <property type="project" value="UniProtKB-EC"/>
</dbReference>
<keyword evidence="6" id="KW-1185">Reference proteome</keyword>
<dbReference type="AlphaFoldDB" id="A0A0M2NJF5"/>
<dbReference type="SUPFAM" id="SSF51735">
    <property type="entry name" value="NAD(P)-binding Rossmann-fold domains"/>
    <property type="match status" value="1"/>
</dbReference>
<sequence length="349" mass="38507">MLNIGLIGCGRIGKMHAETVVSRIPDARLAAVCDVSEEAAAEAAQTYGAEQYFSDYRKVLDNPGIDAVLVCSNGDTHSEISIEAAKAGKHIFCEKPVDVSIGRIVETMEAVEKSGVKMMVAFNRRFDPNFQKIKSMALSGELGRLKMIRITSRDPEMPSGEYARKCGGLFIDTTVHDFDMAAFLAGGKIMEVYANVVSMRSADGEELDDYEPAITTLKFENGVIGVIDNSRDCAYGYDQRIEVFGTKGAAAAENERETNVMVSDCDGFHMEKPYYFFLERYKRAYEEEMRQFVEAVVHNFDTPTSAQDGLYSLAAAMAANKSAKQNRPVLLEEILNTEGTGRQGKEKLL</sequence>
<dbReference type="Pfam" id="PF01408">
    <property type="entry name" value="GFO_IDH_MocA"/>
    <property type="match status" value="1"/>
</dbReference>
<feature type="domain" description="Gfo/Idh/MocA-like oxidoreductase N-terminal" evidence="3">
    <location>
        <begin position="2"/>
        <end position="122"/>
    </location>
</feature>
<name>A0A0M2NJF5_9FIRM</name>
<evidence type="ECO:0000259" key="4">
    <source>
        <dbReference type="Pfam" id="PF22725"/>
    </source>
</evidence>
<dbReference type="InterPro" id="IPR055170">
    <property type="entry name" value="GFO_IDH_MocA-like_dom"/>
</dbReference>
<evidence type="ECO:0000256" key="2">
    <source>
        <dbReference type="ARBA" id="ARBA00023002"/>
    </source>
</evidence>
<dbReference type="EMBL" id="LAYJ01000103">
    <property type="protein sequence ID" value="KKI50562.1"/>
    <property type="molecule type" value="Genomic_DNA"/>
</dbReference>
<dbReference type="RefSeq" id="WP_046443718.1">
    <property type="nucleotide sequence ID" value="NZ_LAYJ01000103.1"/>
</dbReference>
<protein>
    <submittedName>
        <fullName evidence="5">Myo-inositol 2-dehydrogenase 1</fullName>
        <ecNumber evidence="5">1.1.1.18</ecNumber>
    </submittedName>
</protein>
<comment type="caution">
    <text evidence="5">The sequence shown here is derived from an EMBL/GenBank/DDBJ whole genome shotgun (WGS) entry which is preliminary data.</text>
</comment>
<dbReference type="OrthoDB" id="251184at2"/>
<feature type="domain" description="GFO/IDH/MocA-like oxidoreductase" evidence="4">
    <location>
        <begin position="130"/>
        <end position="250"/>
    </location>
</feature>
<dbReference type="Pfam" id="PF22725">
    <property type="entry name" value="GFO_IDH_MocA_C3"/>
    <property type="match status" value="1"/>
</dbReference>
<dbReference type="Proteomes" id="UP000034076">
    <property type="component" value="Unassembled WGS sequence"/>
</dbReference>
<evidence type="ECO:0000313" key="5">
    <source>
        <dbReference type="EMBL" id="KKI50562.1"/>
    </source>
</evidence>
<reference evidence="5 6" key="1">
    <citation type="submission" date="2015-04" db="EMBL/GenBank/DDBJ databases">
        <title>Draft genome sequence of bacteremic isolate Catabacter hongkongensis type strain HKU16T.</title>
        <authorList>
            <person name="Lau S.K."/>
            <person name="Teng J.L."/>
            <person name="Huang Y."/>
            <person name="Curreem S.O."/>
            <person name="Tsui S.K."/>
            <person name="Woo P.C."/>
        </authorList>
    </citation>
    <scope>NUCLEOTIDE SEQUENCE [LARGE SCALE GENOMIC DNA]</scope>
    <source>
        <strain evidence="5 6">HKU16</strain>
    </source>
</reference>
<gene>
    <name evidence="5" type="ORF">CHK_1856</name>
</gene>
<dbReference type="InterPro" id="IPR000683">
    <property type="entry name" value="Gfo/Idh/MocA-like_OxRdtase_N"/>
</dbReference>
<proteinExistence type="inferred from homology"/>
<dbReference type="Gene3D" id="3.30.360.10">
    <property type="entry name" value="Dihydrodipicolinate Reductase, domain 2"/>
    <property type="match status" value="1"/>
</dbReference>
<keyword evidence="2 5" id="KW-0560">Oxidoreductase</keyword>
<dbReference type="PANTHER" id="PTHR42840">
    <property type="entry name" value="NAD(P)-BINDING ROSSMANN-FOLD SUPERFAMILY PROTEIN-RELATED"/>
    <property type="match status" value="1"/>
</dbReference>
<dbReference type="PANTHER" id="PTHR42840:SF3">
    <property type="entry name" value="BINDING ROSSMANN FOLD OXIDOREDUCTASE, PUTATIVE (AFU_ORTHOLOGUE AFUA_2G10240)-RELATED"/>
    <property type="match status" value="1"/>
</dbReference>
<dbReference type="Gene3D" id="3.40.50.720">
    <property type="entry name" value="NAD(P)-binding Rossmann-like Domain"/>
    <property type="match status" value="1"/>
</dbReference>
<dbReference type="SUPFAM" id="SSF55347">
    <property type="entry name" value="Glyceraldehyde-3-phosphate dehydrogenase-like, C-terminal domain"/>
    <property type="match status" value="1"/>
</dbReference>
<evidence type="ECO:0000256" key="1">
    <source>
        <dbReference type="ARBA" id="ARBA00010928"/>
    </source>
</evidence>
<comment type="similarity">
    <text evidence="1">Belongs to the Gfo/Idh/MocA family.</text>
</comment>
<evidence type="ECO:0000313" key="6">
    <source>
        <dbReference type="Proteomes" id="UP000034076"/>
    </source>
</evidence>
<dbReference type="STRING" id="270498.CHK_1856"/>
<organism evidence="5 6">
    <name type="scientific">Christensenella hongkongensis</name>
    <dbReference type="NCBI Taxonomy" id="270498"/>
    <lineage>
        <taxon>Bacteria</taxon>
        <taxon>Bacillati</taxon>
        <taxon>Bacillota</taxon>
        <taxon>Clostridia</taxon>
        <taxon>Christensenellales</taxon>
        <taxon>Christensenellaceae</taxon>
        <taxon>Christensenella</taxon>
    </lineage>
</organism>
<dbReference type="InterPro" id="IPR036291">
    <property type="entry name" value="NAD(P)-bd_dom_sf"/>
</dbReference>
<dbReference type="InterPro" id="IPR030827">
    <property type="entry name" value="Myo_inos_IolG"/>
</dbReference>
<dbReference type="NCBIfam" id="TIGR04380">
    <property type="entry name" value="myo_inos_iolG"/>
    <property type="match status" value="1"/>
</dbReference>